<dbReference type="PANTHER" id="PTHR30502">
    <property type="entry name" value="2-KETO-3-DEOXY-L-RHAMNONATE ALDOLASE"/>
    <property type="match status" value="1"/>
</dbReference>
<dbReference type="InterPro" id="IPR050251">
    <property type="entry name" value="HpcH-HpaI_aldolase"/>
</dbReference>
<gene>
    <name evidence="5" type="ORF">E1293_08905</name>
</gene>
<dbReference type="RefSeq" id="WP_132195775.1">
    <property type="nucleotide sequence ID" value="NZ_SMKY01000027.1"/>
</dbReference>
<comment type="caution">
    <text evidence="5">The sequence shown here is derived from an EMBL/GenBank/DDBJ whole genome shotgun (WGS) entry which is preliminary data.</text>
</comment>
<keyword evidence="2" id="KW-0479">Metal-binding</keyword>
<dbReference type="GO" id="GO:0008081">
    <property type="term" value="F:phosphoric diester hydrolase activity"/>
    <property type="evidence" value="ECO:0007669"/>
    <property type="project" value="InterPro"/>
</dbReference>
<dbReference type="InterPro" id="IPR040442">
    <property type="entry name" value="Pyrv_kinase-like_dom_sf"/>
</dbReference>
<keyword evidence="3" id="KW-0456">Lyase</keyword>
<dbReference type="GO" id="GO:0046872">
    <property type="term" value="F:metal ion binding"/>
    <property type="evidence" value="ECO:0007669"/>
    <property type="project" value="UniProtKB-KW"/>
</dbReference>
<evidence type="ECO:0000313" key="5">
    <source>
        <dbReference type="EMBL" id="TDD86849.1"/>
    </source>
</evidence>
<evidence type="ECO:0000313" key="6">
    <source>
        <dbReference type="Proteomes" id="UP000295578"/>
    </source>
</evidence>
<dbReference type="Gene3D" id="3.20.20.60">
    <property type="entry name" value="Phosphoenolpyruvate-binding domains"/>
    <property type="match status" value="1"/>
</dbReference>
<evidence type="ECO:0000256" key="2">
    <source>
        <dbReference type="ARBA" id="ARBA00022723"/>
    </source>
</evidence>
<protein>
    <submittedName>
        <fullName evidence="5">2-dehydro-3-deoxyglucarate aldolase</fullName>
    </submittedName>
</protein>
<keyword evidence="6" id="KW-1185">Reference proteome</keyword>
<dbReference type="Pfam" id="PF03328">
    <property type="entry name" value="HpcH_HpaI"/>
    <property type="match status" value="1"/>
</dbReference>
<dbReference type="SUPFAM" id="SSF51621">
    <property type="entry name" value="Phosphoenolpyruvate/pyruvate domain"/>
    <property type="match status" value="1"/>
</dbReference>
<dbReference type="GO" id="GO:0005737">
    <property type="term" value="C:cytoplasm"/>
    <property type="evidence" value="ECO:0007669"/>
    <property type="project" value="TreeGrafter"/>
</dbReference>
<comment type="similarity">
    <text evidence="1">Belongs to the HpcH/HpaI aldolase family.</text>
</comment>
<dbReference type="InterPro" id="IPR030395">
    <property type="entry name" value="GP_PDE_dom"/>
</dbReference>
<evidence type="ECO:0000256" key="3">
    <source>
        <dbReference type="ARBA" id="ARBA00023239"/>
    </source>
</evidence>
<dbReference type="InterPro" id="IPR005000">
    <property type="entry name" value="Aldolase/citrate-lyase_domain"/>
</dbReference>
<evidence type="ECO:0000256" key="1">
    <source>
        <dbReference type="ARBA" id="ARBA00005568"/>
    </source>
</evidence>
<dbReference type="GO" id="GO:0016832">
    <property type="term" value="F:aldehyde-lyase activity"/>
    <property type="evidence" value="ECO:0007669"/>
    <property type="project" value="TreeGrafter"/>
</dbReference>
<feature type="domain" description="GP-PDE" evidence="4">
    <location>
        <begin position="1"/>
        <end position="101"/>
    </location>
</feature>
<dbReference type="InterPro" id="IPR015813">
    <property type="entry name" value="Pyrv/PenolPyrv_kinase-like_dom"/>
</dbReference>
<dbReference type="AlphaFoldDB" id="A0A4R5BM14"/>
<evidence type="ECO:0000259" key="4">
    <source>
        <dbReference type="PROSITE" id="PS51704"/>
    </source>
</evidence>
<dbReference type="OrthoDB" id="3353438at2"/>
<proteinExistence type="inferred from homology"/>
<name>A0A4R5BM14_9ACTN</name>
<organism evidence="5 6">
    <name type="scientific">Actinomadura darangshiensis</name>
    <dbReference type="NCBI Taxonomy" id="705336"/>
    <lineage>
        <taxon>Bacteria</taxon>
        <taxon>Bacillati</taxon>
        <taxon>Actinomycetota</taxon>
        <taxon>Actinomycetes</taxon>
        <taxon>Streptosporangiales</taxon>
        <taxon>Thermomonosporaceae</taxon>
        <taxon>Actinomadura</taxon>
    </lineage>
</organism>
<dbReference type="EMBL" id="SMKY01000027">
    <property type="protein sequence ID" value="TDD86849.1"/>
    <property type="molecule type" value="Genomic_DNA"/>
</dbReference>
<accession>A0A4R5BM14</accession>
<dbReference type="PANTHER" id="PTHR30502:SF0">
    <property type="entry name" value="PHOSPHOENOLPYRUVATE CARBOXYLASE FAMILY PROTEIN"/>
    <property type="match status" value="1"/>
</dbReference>
<sequence>MRRLRARVRAGETLLGGLLRMPGEMLVELSGVAGLDYVVIDCEHGPADLVHLQHHIVAAEARGLDVLVRVAPDDPDLVLRVLDLGAAGIIVPHVDTAGDARRAVAAAHYPPLGGRGFATYSRAGRYGSATIKGHLAEAAETTLVVVMLESPAGCANAAEILAVEGVDAVMPGPADLSVAMGLTGGPSEPAVREAIQAVRAAAAAAGRAQMTIVGGAPQAAAAPPGLIVYNLAHVLLTTFRGLNVR</sequence>
<dbReference type="GO" id="GO:0006629">
    <property type="term" value="P:lipid metabolic process"/>
    <property type="evidence" value="ECO:0007669"/>
    <property type="project" value="InterPro"/>
</dbReference>
<reference evidence="5 6" key="1">
    <citation type="submission" date="2019-03" db="EMBL/GenBank/DDBJ databases">
        <title>Draft genome sequences of novel Actinobacteria.</title>
        <authorList>
            <person name="Sahin N."/>
            <person name="Ay H."/>
            <person name="Saygin H."/>
        </authorList>
    </citation>
    <scope>NUCLEOTIDE SEQUENCE [LARGE SCALE GENOMIC DNA]</scope>
    <source>
        <strain evidence="5 6">DSM 45941</strain>
    </source>
</reference>
<dbReference type="Proteomes" id="UP000295578">
    <property type="component" value="Unassembled WGS sequence"/>
</dbReference>
<dbReference type="PROSITE" id="PS51704">
    <property type="entry name" value="GP_PDE"/>
    <property type="match status" value="1"/>
</dbReference>